<keyword evidence="8" id="KW-1185">Reference proteome</keyword>
<evidence type="ECO:0000256" key="3">
    <source>
        <dbReference type="PROSITE-ProRule" id="PRU00191"/>
    </source>
</evidence>
<dbReference type="InterPro" id="IPR036860">
    <property type="entry name" value="SH2_dom_sf"/>
</dbReference>
<dbReference type="Pfam" id="PF00018">
    <property type="entry name" value="SH3_1"/>
    <property type="match status" value="1"/>
</dbReference>
<dbReference type="STRING" id="29170.A0A368FNE4"/>
<feature type="domain" description="SH3" evidence="6">
    <location>
        <begin position="27"/>
        <end position="88"/>
    </location>
</feature>
<dbReference type="PRINTS" id="PR00401">
    <property type="entry name" value="SH2DOMAIN"/>
</dbReference>
<dbReference type="InterPro" id="IPR036028">
    <property type="entry name" value="SH3-like_dom_sf"/>
</dbReference>
<dbReference type="SMART" id="SM00326">
    <property type="entry name" value="SH3"/>
    <property type="match status" value="1"/>
</dbReference>
<accession>A0A368FNE4</accession>
<dbReference type="PROSITE" id="PS50001">
    <property type="entry name" value="SH2"/>
    <property type="match status" value="1"/>
</dbReference>
<dbReference type="Gene3D" id="2.30.30.40">
    <property type="entry name" value="SH3 Domains"/>
    <property type="match status" value="1"/>
</dbReference>
<dbReference type="PRINTS" id="PR00452">
    <property type="entry name" value="SH3DOMAIN"/>
</dbReference>
<dbReference type="PROSITE" id="PS50002">
    <property type="entry name" value="SH3"/>
    <property type="match status" value="1"/>
</dbReference>
<reference evidence="7 8" key="1">
    <citation type="submission" date="2014-10" db="EMBL/GenBank/DDBJ databases">
        <title>Draft genome of the hookworm Ancylostoma caninum.</title>
        <authorList>
            <person name="Mitreva M."/>
        </authorList>
    </citation>
    <scope>NUCLEOTIDE SEQUENCE [LARGE SCALE GENOMIC DNA]</scope>
    <source>
        <strain evidence="7 8">Baltimore</strain>
    </source>
</reference>
<dbReference type="CDD" id="cd11845">
    <property type="entry name" value="SH3_Src_like"/>
    <property type="match status" value="1"/>
</dbReference>
<evidence type="ECO:0000313" key="8">
    <source>
        <dbReference type="Proteomes" id="UP000252519"/>
    </source>
</evidence>
<name>A0A368FNE4_ANCCA</name>
<evidence type="ECO:0000256" key="4">
    <source>
        <dbReference type="PROSITE-ProRule" id="PRU00192"/>
    </source>
</evidence>
<dbReference type="FunFam" id="2.30.30.40:FF:000208">
    <property type="entry name" value="Tyrosine-protein kinase"/>
    <property type="match status" value="1"/>
</dbReference>
<dbReference type="Gene3D" id="3.30.505.10">
    <property type="entry name" value="SH2 domain"/>
    <property type="match status" value="1"/>
</dbReference>
<evidence type="ECO:0000256" key="1">
    <source>
        <dbReference type="ARBA" id="ARBA00022443"/>
    </source>
</evidence>
<dbReference type="Proteomes" id="UP000252519">
    <property type="component" value="Unassembled WGS sequence"/>
</dbReference>
<comment type="caution">
    <text evidence="7">The sequence shown here is derived from an EMBL/GenBank/DDBJ whole genome shotgun (WGS) entry which is preliminary data.</text>
</comment>
<dbReference type="OrthoDB" id="5983572at2759"/>
<dbReference type="AlphaFoldDB" id="A0A368FNE4"/>
<proteinExistence type="predicted"/>
<dbReference type="SUPFAM" id="SSF50044">
    <property type="entry name" value="SH3-domain"/>
    <property type="match status" value="1"/>
</dbReference>
<dbReference type="EMBL" id="JOJR01001114">
    <property type="protein sequence ID" value="RCN32325.1"/>
    <property type="molecule type" value="Genomic_DNA"/>
</dbReference>
<gene>
    <name evidence="7" type="ORF">ANCCAN_21867</name>
</gene>
<protein>
    <submittedName>
        <fullName evidence="7">SH3 domain protein</fullName>
    </submittedName>
</protein>
<dbReference type="PANTHER" id="PTHR46037">
    <property type="entry name" value="PROTEIN ENHANCER OF SEVENLESS 2B"/>
    <property type="match status" value="1"/>
</dbReference>
<organism evidence="7 8">
    <name type="scientific">Ancylostoma caninum</name>
    <name type="common">Dog hookworm</name>
    <dbReference type="NCBI Taxonomy" id="29170"/>
    <lineage>
        <taxon>Eukaryota</taxon>
        <taxon>Metazoa</taxon>
        <taxon>Ecdysozoa</taxon>
        <taxon>Nematoda</taxon>
        <taxon>Chromadorea</taxon>
        <taxon>Rhabditida</taxon>
        <taxon>Rhabditina</taxon>
        <taxon>Rhabditomorpha</taxon>
        <taxon>Strongyloidea</taxon>
        <taxon>Ancylostomatidae</taxon>
        <taxon>Ancylostomatinae</taxon>
        <taxon>Ancylostoma</taxon>
    </lineage>
</organism>
<dbReference type="InterPro" id="IPR001452">
    <property type="entry name" value="SH3_domain"/>
</dbReference>
<evidence type="ECO:0000259" key="6">
    <source>
        <dbReference type="PROSITE" id="PS50002"/>
    </source>
</evidence>
<evidence type="ECO:0000313" key="7">
    <source>
        <dbReference type="EMBL" id="RCN32325.1"/>
    </source>
</evidence>
<keyword evidence="1 4" id="KW-0728">SH3 domain</keyword>
<dbReference type="InterPro" id="IPR043539">
    <property type="entry name" value="Grb2-like"/>
</dbReference>
<feature type="domain" description="SH2" evidence="5">
    <location>
        <begin position="94"/>
        <end position="133"/>
    </location>
</feature>
<dbReference type="Pfam" id="PF00017">
    <property type="entry name" value="SH2"/>
    <property type="match status" value="1"/>
</dbReference>
<keyword evidence="2 3" id="KW-0727">SH2 domain</keyword>
<evidence type="ECO:0000259" key="5">
    <source>
        <dbReference type="PROSITE" id="PS50001"/>
    </source>
</evidence>
<sequence length="137" mass="15585">MGNCAGKNEKSLPDDLPSLPRTPVITTNAPCFIALFDYEARTDDDLSFKKDEVLEILNDMQGDWWFARHKATGKTGYIPSNYVAKEKSIESQPWYFGKLRRLDAEKALLQPENQHGSFLVRNSESRQNDLSLSGEIF</sequence>
<dbReference type="InterPro" id="IPR000980">
    <property type="entry name" value="SH2"/>
</dbReference>
<evidence type="ECO:0000256" key="2">
    <source>
        <dbReference type="ARBA" id="ARBA00022999"/>
    </source>
</evidence>
<dbReference type="SUPFAM" id="SSF55550">
    <property type="entry name" value="SH2 domain"/>
    <property type="match status" value="1"/>
</dbReference>